<keyword evidence="3" id="KW-0677">Repeat</keyword>
<dbReference type="SMART" id="SM00333">
    <property type="entry name" value="TUDOR"/>
    <property type="match status" value="1"/>
</dbReference>
<dbReference type="InterPro" id="IPR002999">
    <property type="entry name" value="Tudor"/>
</dbReference>
<dbReference type="InterPro" id="IPR035437">
    <property type="entry name" value="SNase_OB-fold_sf"/>
</dbReference>
<feature type="region of interest" description="Disordered" evidence="5">
    <location>
        <begin position="595"/>
        <end position="614"/>
    </location>
</feature>
<evidence type="ECO:0008006" key="10">
    <source>
        <dbReference type="Google" id="ProtNLM"/>
    </source>
</evidence>
<reference evidence="8 9" key="1">
    <citation type="submission" date="2024-06" db="EMBL/GenBank/DDBJ databases">
        <title>A chromosome-level genome assembly of beet webworm, Loxostege sticticalis.</title>
        <authorList>
            <person name="Zhang Y."/>
        </authorList>
    </citation>
    <scope>NUCLEOTIDE SEQUENCE [LARGE SCALE GENOMIC DNA]</scope>
    <source>
        <strain evidence="8">AQ028</strain>
        <tissue evidence="8">Male pupae</tissue>
    </source>
</reference>
<dbReference type="PROSITE" id="PS50304">
    <property type="entry name" value="TUDOR"/>
    <property type="match status" value="1"/>
</dbReference>
<dbReference type="GO" id="GO:0007283">
    <property type="term" value="P:spermatogenesis"/>
    <property type="evidence" value="ECO:0007669"/>
    <property type="project" value="UniProtKB-KW"/>
</dbReference>
<dbReference type="InterPro" id="IPR041966">
    <property type="entry name" value="LOTUS-like"/>
</dbReference>
<sequence length="819" mass="90516">MNKELEELKSVLRSLVVSSPTQVDVRSLLRDYRNMMGAPVPLTKYGYRDPVLFLRERFSDCFVFHGAQKNPILTLIVPDALRHIDEFVQRQKLSSTVKFKGKRTSIPEQVIRQPKQNLIASTFVPNKTNNNNKYNPPPRATPKTTGPQTIQKKAEPHIITNININSQPEREPLTKSMNKLNIQDKTISKESIVNNKENKHENCNNVDSSQDKNCSQSALQNFLKKRLPVYNSSQHIEKYDIDIASSKDDDSGRQTSSTTSSTKAALLEELKMEIRDLVAEHPEGVWCTDLIGLYRERYKRELNFSRFGYTSIISLVCVLEDVVHIQRSDDGKWLLRDARAAAAAEAARPRRYLPVSVARLAHAHHDRVDPDDALPGIDFDPDVFPTDCMHFMESIPAASLAELETSAMLEVILGEVYSPSHFWLLRLGERHHLAMEDMMDDMTKYYTYGEGKDRVLALGAVRVGHYCSSVFEGDWHRSLIVRIQDCDTVKVRHIDYGTVESVSVGALKPLRREWAALPAQAVRARLAGVRPPAAGRRWPHAASAHFLQLVRDTRLVANIVAVDREQDILEVFLIDTSTEDDVCISAQMVRSGHADARPDSALRVSDPAAPAPPPPAGAVRGLLAALQHMNDDDTASDVSASASEVVGRAPRRLSEWDAELSHPVSPAVVSDPADGSEVSAEFNGSEVSARLDSEDENLSVVTRGSLKLARLRARLHRATPPGAPEPKSDDDSSSVASQGSIRLARLRALHSPLRVIPEHAAVVTSSSPTFTATAAPESVLSSSSDSPASSVVSVSSRLLQKRLALAKKLNSMSLSQTEE</sequence>
<dbReference type="InterPro" id="IPR025605">
    <property type="entry name" value="OST-HTH/LOTUS_dom"/>
</dbReference>
<feature type="compositionally biased region" description="Low complexity" evidence="5">
    <location>
        <begin position="125"/>
        <end position="134"/>
    </location>
</feature>
<dbReference type="EMBL" id="JBEDNZ010000019">
    <property type="protein sequence ID" value="KAL0820032.1"/>
    <property type="molecule type" value="Genomic_DNA"/>
</dbReference>
<organism evidence="8 9">
    <name type="scientific">Loxostege sticticalis</name>
    <name type="common">Beet webworm moth</name>
    <dbReference type="NCBI Taxonomy" id="481309"/>
    <lineage>
        <taxon>Eukaryota</taxon>
        <taxon>Metazoa</taxon>
        <taxon>Ecdysozoa</taxon>
        <taxon>Arthropoda</taxon>
        <taxon>Hexapoda</taxon>
        <taxon>Insecta</taxon>
        <taxon>Pterygota</taxon>
        <taxon>Neoptera</taxon>
        <taxon>Endopterygota</taxon>
        <taxon>Lepidoptera</taxon>
        <taxon>Glossata</taxon>
        <taxon>Ditrysia</taxon>
        <taxon>Pyraloidea</taxon>
        <taxon>Crambidae</taxon>
        <taxon>Pyraustinae</taxon>
        <taxon>Loxostege</taxon>
    </lineage>
</organism>
<dbReference type="GO" id="GO:0005737">
    <property type="term" value="C:cytoplasm"/>
    <property type="evidence" value="ECO:0007669"/>
    <property type="project" value="UniProtKB-SubCell"/>
</dbReference>
<feature type="compositionally biased region" description="Polar residues" evidence="5">
    <location>
        <begin position="142"/>
        <end position="151"/>
    </location>
</feature>
<feature type="region of interest" description="Disordered" evidence="5">
    <location>
        <begin position="717"/>
        <end position="737"/>
    </location>
</feature>
<evidence type="ECO:0000313" key="9">
    <source>
        <dbReference type="Proteomes" id="UP001549921"/>
    </source>
</evidence>
<evidence type="ECO:0000313" key="8">
    <source>
        <dbReference type="EMBL" id="KAL0820032.1"/>
    </source>
</evidence>
<evidence type="ECO:0000256" key="2">
    <source>
        <dbReference type="ARBA" id="ARBA00022490"/>
    </source>
</evidence>
<evidence type="ECO:0000256" key="5">
    <source>
        <dbReference type="SAM" id="MobiDB-lite"/>
    </source>
</evidence>
<keyword evidence="4" id="KW-0221">Differentiation</keyword>
<comment type="subcellular location">
    <subcellularLocation>
        <location evidence="1">Cytoplasm</location>
    </subcellularLocation>
</comment>
<dbReference type="Proteomes" id="UP001549921">
    <property type="component" value="Unassembled WGS sequence"/>
</dbReference>
<name>A0ABD0SJX5_LOXSC</name>
<dbReference type="Gene3D" id="2.40.50.90">
    <property type="match status" value="1"/>
</dbReference>
<feature type="region of interest" description="Disordered" evidence="5">
    <location>
        <begin position="124"/>
        <end position="153"/>
    </location>
</feature>
<feature type="domain" description="HTH OST-type" evidence="7">
    <location>
        <begin position="266"/>
        <end position="339"/>
    </location>
</feature>
<evidence type="ECO:0000259" key="6">
    <source>
        <dbReference type="PROSITE" id="PS50304"/>
    </source>
</evidence>
<gene>
    <name evidence="8" type="ORF">ABMA28_005991</name>
</gene>
<dbReference type="Pfam" id="PF12872">
    <property type="entry name" value="OST-HTH"/>
    <property type="match status" value="2"/>
</dbReference>
<feature type="domain" description="HTH OST-type" evidence="7">
    <location>
        <begin position="4"/>
        <end position="78"/>
    </location>
</feature>
<dbReference type="SUPFAM" id="SSF63748">
    <property type="entry name" value="Tudor/PWWP/MBT"/>
    <property type="match status" value="1"/>
</dbReference>
<evidence type="ECO:0000259" key="7">
    <source>
        <dbReference type="PROSITE" id="PS51644"/>
    </source>
</evidence>
<feature type="domain" description="Tudor" evidence="6">
    <location>
        <begin position="460"/>
        <end position="517"/>
    </location>
</feature>
<feature type="region of interest" description="Disordered" evidence="5">
    <location>
        <begin position="180"/>
        <end position="212"/>
    </location>
</feature>
<dbReference type="InterPro" id="IPR050621">
    <property type="entry name" value="Tudor_domain_containing"/>
</dbReference>
<evidence type="ECO:0000256" key="3">
    <source>
        <dbReference type="ARBA" id="ARBA00022737"/>
    </source>
</evidence>
<dbReference type="PROSITE" id="PS51644">
    <property type="entry name" value="HTH_OST"/>
    <property type="match status" value="2"/>
</dbReference>
<evidence type="ECO:0000256" key="4">
    <source>
        <dbReference type="ARBA" id="ARBA00022871"/>
    </source>
</evidence>
<feature type="compositionally biased region" description="Polar residues" evidence="5">
    <location>
        <begin position="180"/>
        <end position="193"/>
    </location>
</feature>
<dbReference type="PANTHER" id="PTHR22948:SF29">
    <property type="entry name" value="FI02030P-RELATED"/>
    <property type="match status" value="1"/>
</dbReference>
<keyword evidence="4" id="KW-0744">Spermatogenesis</keyword>
<dbReference type="Gene3D" id="3.30.420.610">
    <property type="entry name" value="LOTUS domain-like"/>
    <property type="match status" value="2"/>
</dbReference>
<dbReference type="PANTHER" id="PTHR22948">
    <property type="entry name" value="TUDOR DOMAIN CONTAINING PROTEIN"/>
    <property type="match status" value="1"/>
</dbReference>
<dbReference type="Pfam" id="PF00567">
    <property type="entry name" value="TUDOR"/>
    <property type="match status" value="1"/>
</dbReference>
<dbReference type="Gene3D" id="2.30.30.140">
    <property type="match status" value="1"/>
</dbReference>
<keyword evidence="2" id="KW-0963">Cytoplasm</keyword>
<dbReference type="SUPFAM" id="SSF50199">
    <property type="entry name" value="Staphylococcal nuclease"/>
    <property type="match status" value="1"/>
</dbReference>
<accession>A0ABD0SJX5</accession>
<proteinExistence type="predicted"/>
<comment type="caution">
    <text evidence="8">The sequence shown here is derived from an EMBL/GenBank/DDBJ whole genome shotgun (WGS) entry which is preliminary data.</text>
</comment>
<dbReference type="AlphaFoldDB" id="A0ABD0SJX5"/>
<protein>
    <recommendedName>
        <fullName evidence="10">Tudor domain-containing protein 5</fullName>
    </recommendedName>
</protein>
<feature type="region of interest" description="Disordered" evidence="5">
    <location>
        <begin position="657"/>
        <end position="684"/>
    </location>
</feature>
<evidence type="ECO:0000256" key="1">
    <source>
        <dbReference type="ARBA" id="ARBA00004496"/>
    </source>
</evidence>
<dbReference type="CDD" id="cd09972">
    <property type="entry name" value="LOTUS_TDRD_OSKAR"/>
    <property type="match status" value="1"/>
</dbReference>
<dbReference type="GO" id="GO:0030154">
    <property type="term" value="P:cell differentiation"/>
    <property type="evidence" value="ECO:0007669"/>
    <property type="project" value="UniProtKB-ARBA"/>
</dbReference>